<evidence type="ECO:0000313" key="2">
    <source>
        <dbReference type="Proteomes" id="UP000298652"/>
    </source>
</evidence>
<dbReference type="AlphaFoldDB" id="A0A4U6UQS7"/>
<protein>
    <submittedName>
        <fullName evidence="1">Uncharacterized protein</fullName>
    </submittedName>
</protein>
<organism evidence="1 2">
    <name type="scientific">Setaria viridis</name>
    <name type="common">Green bristlegrass</name>
    <name type="synonym">Setaria italica subsp. viridis</name>
    <dbReference type="NCBI Taxonomy" id="4556"/>
    <lineage>
        <taxon>Eukaryota</taxon>
        <taxon>Viridiplantae</taxon>
        <taxon>Streptophyta</taxon>
        <taxon>Embryophyta</taxon>
        <taxon>Tracheophyta</taxon>
        <taxon>Spermatophyta</taxon>
        <taxon>Magnoliopsida</taxon>
        <taxon>Liliopsida</taxon>
        <taxon>Poales</taxon>
        <taxon>Poaceae</taxon>
        <taxon>PACMAD clade</taxon>
        <taxon>Panicoideae</taxon>
        <taxon>Panicodae</taxon>
        <taxon>Paniceae</taxon>
        <taxon>Cenchrinae</taxon>
        <taxon>Setaria</taxon>
    </lineage>
</organism>
<reference evidence="1" key="1">
    <citation type="submission" date="2019-03" db="EMBL/GenBank/DDBJ databases">
        <title>WGS assembly of Setaria viridis.</title>
        <authorList>
            <person name="Huang P."/>
            <person name="Jenkins J."/>
            <person name="Grimwood J."/>
            <person name="Barry K."/>
            <person name="Healey A."/>
            <person name="Mamidi S."/>
            <person name="Sreedasyam A."/>
            <person name="Shu S."/>
            <person name="Feldman M."/>
            <person name="Wu J."/>
            <person name="Yu Y."/>
            <person name="Chen C."/>
            <person name="Johnson J."/>
            <person name="Rokhsar D."/>
            <person name="Baxter I."/>
            <person name="Schmutz J."/>
            <person name="Brutnell T."/>
            <person name="Kellogg E."/>
        </authorList>
    </citation>
    <scope>NUCLEOTIDE SEQUENCE [LARGE SCALE GENOMIC DNA]</scope>
</reference>
<gene>
    <name evidence="1" type="ORF">SEVIR_5G461400v2</name>
</gene>
<sequence length="108" mass="11778">MSLYLKYRPRASGGHLVGCLLSAINHRTTPVSNRGLWACFDVAHRIRQGCRKRPPPCHGRPCHGDDPAFSGAQAEGAMQARGARAMSEVGAITIERRAWEKNGLSLLV</sequence>
<name>A0A4U6UQS7_SETVI</name>
<dbReference type="EMBL" id="CM016556">
    <property type="protein sequence ID" value="TKW18881.1"/>
    <property type="molecule type" value="Genomic_DNA"/>
</dbReference>
<evidence type="ECO:0000313" key="1">
    <source>
        <dbReference type="EMBL" id="TKW18881.1"/>
    </source>
</evidence>
<dbReference type="Gramene" id="TKW18881">
    <property type="protein sequence ID" value="TKW18881"/>
    <property type="gene ID" value="SEVIR_5G461400v2"/>
</dbReference>
<dbReference type="Proteomes" id="UP000298652">
    <property type="component" value="Chromosome 5"/>
</dbReference>
<keyword evidence="2" id="KW-1185">Reference proteome</keyword>
<proteinExistence type="predicted"/>
<accession>A0A4U6UQS7</accession>